<dbReference type="InterPro" id="IPR002938">
    <property type="entry name" value="FAD-bd"/>
</dbReference>
<comment type="caution">
    <text evidence="8">The sequence shown here is derived from an EMBL/GenBank/DDBJ whole genome shotgun (WGS) entry which is preliminary data.</text>
</comment>
<dbReference type="AlphaFoldDB" id="A0AAV8V261"/>
<dbReference type="PRINTS" id="PR00420">
    <property type="entry name" value="RNGMNOXGNASE"/>
</dbReference>
<organism evidence="8 9">
    <name type="scientific">Rhodosorus marinus</name>
    <dbReference type="NCBI Taxonomy" id="101924"/>
    <lineage>
        <taxon>Eukaryota</taxon>
        <taxon>Rhodophyta</taxon>
        <taxon>Stylonematophyceae</taxon>
        <taxon>Stylonematales</taxon>
        <taxon>Stylonemataceae</taxon>
        <taxon>Rhodosorus</taxon>
    </lineage>
</organism>
<evidence type="ECO:0000256" key="3">
    <source>
        <dbReference type="ARBA" id="ARBA00022827"/>
    </source>
</evidence>
<name>A0AAV8V261_9RHOD</name>
<evidence type="ECO:0000256" key="5">
    <source>
        <dbReference type="ARBA" id="ARBA00023002"/>
    </source>
</evidence>
<dbReference type="Gene3D" id="3.50.50.60">
    <property type="entry name" value="FAD/NAD(P)-binding domain"/>
    <property type="match status" value="1"/>
</dbReference>
<dbReference type="GO" id="GO:0004502">
    <property type="term" value="F:kynurenine 3-monooxygenase activity"/>
    <property type="evidence" value="ECO:0007669"/>
    <property type="project" value="TreeGrafter"/>
</dbReference>
<evidence type="ECO:0000256" key="6">
    <source>
        <dbReference type="ARBA" id="ARBA00023033"/>
    </source>
</evidence>
<dbReference type="Pfam" id="PF01494">
    <property type="entry name" value="FAD_binding_3"/>
    <property type="match status" value="1"/>
</dbReference>
<dbReference type="InterPro" id="IPR036188">
    <property type="entry name" value="FAD/NAD-bd_sf"/>
</dbReference>
<proteinExistence type="predicted"/>
<keyword evidence="4" id="KW-0521">NADP</keyword>
<dbReference type="PANTHER" id="PTHR46028:SF2">
    <property type="entry name" value="KYNURENINE 3-MONOOXYGENASE"/>
    <property type="match status" value="1"/>
</dbReference>
<keyword evidence="6" id="KW-0503">Monooxygenase</keyword>
<keyword evidence="5" id="KW-0560">Oxidoreductase</keyword>
<feature type="domain" description="FAD-binding" evidence="7">
    <location>
        <begin position="30"/>
        <end position="163"/>
    </location>
</feature>
<evidence type="ECO:0000313" key="9">
    <source>
        <dbReference type="Proteomes" id="UP001157974"/>
    </source>
</evidence>
<dbReference type="GO" id="GO:0071949">
    <property type="term" value="F:FAD binding"/>
    <property type="evidence" value="ECO:0007669"/>
    <property type="project" value="InterPro"/>
</dbReference>
<dbReference type="GO" id="GO:0070189">
    <property type="term" value="P:kynurenine metabolic process"/>
    <property type="evidence" value="ECO:0007669"/>
    <property type="project" value="TreeGrafter"/>
</dbReference>
<protein>
    <recommendedName>
        <fullName evidence="7">FAD-binding domain-containing protein</fullName>
    </recommendedName>
</protein>
<dbReference type="PANTHER" id="PTHR46028">
    <property type="entry name" value="KYNURENINE 3-MONOOXYGENASE"/>
    <property type="match status" value="1"/>
</dbReference>
<evidence type="ECO:0000256" key="1">
    <source>
        <dbReference type="ARBA" id="ARBA00001974"/>
    </source>
</evidence>
<keyword evidence="2" id="KW-0285">Flavoprotein</keyword>
<keyword evidence="9" id="KW-1185">Reference proteome</keyword>
<dbReference type="SUPFAM" id="SSF51905">
    <property type="entry name" value="FAD/NAD(P)-binding domain"/>
    <property type="match status" value="1"/>
</dbReference>
<evidence type="ECO:0000259" key="7">
    <source>
        <dbReference type="Pfam" id="PF01494"/>
    </source>
</evidence>
<evidence type="ECO:0000313" key="8">
    <source>
        <dbReference type="EMBL" id="KAJ8908940.1"/>
    </source>
</evidence>
<evidence type="ECO:0000256" key="2">
    <source>
        <dbReference type="ARBA" id="ARBA00022630"/>
    </source>
</evidence>
<keyword evidence="3" id="KW-0274">FAD</keyword>
<dbReference type="Proteomes" id="UP001157974">
    <property type="component" value="Unassembled WGS sequence"/>
</dbReference>
<accession>A0AAV8V261</accession>
<gene>
    <name evidence="8" type="ORF">NDN08_005640</name>
</gene>
<sequence length="440" mass="50369">MVLAKQGWDDVIVAERLPGCGPQASSREYTYALKKRTLRFAQVMGFEDQLRHEGVAINRLLLEVIDKSPERKRVEMNTHGEDGVLYMRRKKLLEVLTDQIEDHYFNSVSIMFETQCVVKNDDSGKLVVELRNPEGDLVRTVLPKLILACDGVHSKVRTTFEKTYPQRFGRKIRSSPSAGLLYKALLIKGDALNTSMHTSVILRGGSKPKRQYLQVGLFPSHEEDARRIGSIVLPEDNDLWKIDNCDECYEYFQQHFPRISVRDIIDRDDMKLFLSSTPGRFPHIQWSTGFHSVSENAAYVILGDAAHSTPPDIGEGVNCCMEDLHVLHDSLQRHGDDLAAALEEFEKARRSDVEALMRISRYAHPYLYNQNPLMKKLWTAELALRVVLNKLLPAAFDQHIIFLINQYSYSEALRRDLRTKTRISFLTVASLSALLYYLNI</sequence>
<dbReference type="EMBL" id="JAMWBK010000001">
    <property type="protein sequence ID" value="KAJ8908940.1"/>
    <property type="molecule type" value="Genomic_DNA"/>
</dbReference>
<comment type="cofactor">
    <cofactor evidence="1">
        <name>FAD</name>
        <dbReference type="ChEBI" id="CHEBI:57692"/>
    </cofactor>
</comment>
<reference evidence="8 9" key="1">
    <citation type="journal article" date="2023" name="Nat. Commun.">
        <title>Origin of minicircular mitochondrial genomes in red algae.</title>
        <authorList>
            <person name="Lee Y."/>
            <person name="Cho C.H."/>
            <person name="Lee Y.M."/>
            <person name="Park S.I."/>
            <person name="Yang J.H."/>
            <person name="West J.A."/>
            <person name="Bhattacharya D."/>
            <person name="Yoon H.S."/>
        </authorList>
    </citation>
    <scope>NUCLEOTIDE SEQUENCE [LARGE SCALE GENOMIC DNA]</scope>
    <source>
        <strain evidence="8 9">CCMP1338</strain>
        <tissue evidence="8">Whole cell</tissue>
    </source>
</reference>
<evidence type="ECO:0000256" key="4">
    <source>
        <dbReference type="ARBA" id="ARBA00022857"/>
    </source>
</evidence>